<evidence type="ECO:0000313" key="3">
    <source>
        <dbReference type="Proteomes" id="UP000537126"/>
    </source>
</evidence>
<proteinExistence type="predicted"/>
<name>A0A846MSV5_9BACT</name>
<evidence type="ECO:0000256" key="1">
    <source>
        <dbReference type="SAM" id="SignalP"/>
    </source>
</evidence>
<feature type="chain" id="PRO_5032992026" evidence="1">
    <location>
        <begin position="21"/>
        <end position="329"/>
    </location>
</feature>
<dbReference type="PROSITE" id="PS51257">
    <property type="entry name" value="PROKAR_LIPOPROTEIN"/>
    <property type="match status" value="1"/>
</dbReference>
<dbReference type="EMBL" id="JAASRN010000003">
    <property type="protein sequence ID" value="NIK74535.1"/>
    <property type="molecule type" value="Genomic_DNA"/>
</dbReference>
<protein>
    <submittedName>
        <fullName evidence="2">Uncharacterized protein</fullName>
    </submittedName>
</protein>
<dbReference type="RefSeq" id="WP_166920392.1">
    <property type="nucleotide sequence ID" value="NZ_JAASRN010000003.1"/>
</dbReference>
<comment type="caution">
    <text evidence="2">The sequence shown here is derived from an EMBL/GenBank/DDBJ whole genome shotgun (WGS) entry which is preliminary data.</text>
</comment>
<evidence type="ECO:0000313" key="2">
    <source>
        <dbReference type="EMBL" id="NIK74535.1"/>
    </source>
</evidence>
<dbReference type="Proteomes" id="UP000537126">
    <property type="component" value="Unassembled WGS sequence"/>
</dbReference>
<dbReference type="AlphaFoldDB" id="A0A846MSV5"/>
<organism evidence="2 3">
    <name type="scientific">Thermonema lapsum</name>
    <dbReference type="NCBI Taxonomy" id="28195"/>
    <lineage>
        <taxon>Bacteria</taxon>
        <taxon>Pseudomonadati</taxon>
        <taxon>Bacteroidota</taxon>
        <taxon>Cytophagia</taxon>
        <taxon>Cytophagales</taxon>
        <taxon>Thermonemataceae</taxon>
        <taxon>Thermonema</taxon>
    </lineage>
</organism>
<gene>
    <name evidence="2" type="ORF">FHS56_002060</name>
</gene>
<sequence length="329" mass="34741">MRKMNLILLNLLVAASVVFLSSCKKDPEAPLPTIDFTSTPDATYAFNTGTTFTLGVKIYAPEKLRLVNVELIVSGLPVQNLENYPKKSGFTEDNTTYEATLNVPVSSNLINGTRVQVRVSAKDRGANGGRTVERSFFFTVGQAGSGRVENVNVGSGGSAPLLSSIVTVTLGDQGAIEGSYLRTDNGTVYTTSQVDALSNTDASKIDITLGRTTGGSVGPDKIVLISPALRASDNDAALFGTNFNFGSAGANKSSSTNTYFATTTLSPATATADDVDELSFSSSQEYIVITQGGTYSFVNDMGKKGVIKVESIENSGTGKRVVMKYVVQR</sequence>
<accession>A0A846MSV5</accession>
<keyword evidence="1" id="KW-0732">Signal</keyword>
<feature type="signal peptide" evidence="1">
    <location>
        <begin position="1"/>
        <end position="20"/>
    </location>
</feature>
<keyword evidence="3" id="KW-1185">Reference proteome</keyword>
<reference evidence="2 3" key="1">
    <citation type="submission" date="2020-03" db="EMBL/GenBank/DDBJ databases">
        <title>Genomic Encyclopedia of Type Strains, Phase IV (KMG-IV): sequencing the most valuable type-strain genomes for metagenomic binning, comparative biology and taxonomic classification.</title>
        <authorList>
            <person name="Goeker M."/>
        </authorList>
    </citation>
    <scope>NUCLEOTIDE SEQUENCE [LARGE SCALE GENOMIC DNA]</scope>
    <source>
        <strain evidence="2 3">DSM 5718</strain>
    </source>
</reference>